<keyword evidence="2" id="KW-0732">Signal</keyword>
<proteinExistence type="predicted"/>
<feature type="compositionally biased region" description="Low complexity" evidence="1">
    <location>
        <begin position="142"/>
        <end position="185"/>
    </location>
</feature>
<dbReference type="AlphaFoldDB" id="A0A1X7QZP2"/>
<reference evidence="3 4" key="1">
    <citation type="submission" date="2017-04" db="EMBL/GenBank/DDBJ databases">
        <authorList>
            <person name="Afonso C.L."/>
            <person name="Miller P.J."/>
            <person name="Scott M.A."/>
            <person name="Spackman E."/>
            <person name="Goraichik I."/>
            <person name="Dimitrov K.M."/>
            <person name="Suarez D.L."/>
            <person name="Swayne D.E."/>
        </authorList>
    </citation>
    <scope>NUCLEOTIDE SEQUENCE [LARGE SCALE GENOMIC DNA]</scope>
</reference>
<sequence>MLSTVLLFTLFTLINSVTASTISDDQYLYRSMAEEKDFKFFIAFLNDFDTNYPSYTSYMIENKLKLPQQVADYYNHLAKLPSTIDLELDIINSFPYTEFQTFVTNFPWYSSLLKQGDITTMYLPRDFISVSNEESSMLDSVTTTTTNTTTNSISAQSSRNNTNSSTLFSSSSSTETTKTSKTSNNGIPPSNTMSLSAPLYMLVIVMGILL</sequence>
<evidence type="ECO:0000256" key="2">
    <source>
        <dbReference type="SAM" id="SignalP"/>
    </source>
</evidence>
<organism evidence="3 4">
    <name type="scientific">Maudiozyma saulgeensis</name>
    <dbReference type="NCBI Taxonomy" id="1789683"/>
    <lineage>
        <taxon>Eukaryota</taxon>
        <taxon>Fungi</taxon>
        <taxon>Dikarya</taxon>
        <taxon>Ascomycota</taxon>
        <taxon>Saccharomycotina</taxon>
        <taxon>Saccharomycetes</taxon>
        <taxon>Saccharomycetales</taxon>
        <taxon>Saccharomycetaceae</taxon>
        <taxon>Maudiozyma</taxon>
    </lineage>
</organism>
<feature type="signal peptide" evidence="2">
    <location>
        <begin position="1"/>
        <end position="19"/>
    </location>
</feature>
<gene>
    <name evidence="3" type="ORF">KASA_0Q13684G</name>
</gene>
<name>A0A1X7QZP2_9SACH</name>
<dbReference type="Pfam" id="PF00660">
    <property type="entry name" value="SRP1_TIP1"/>
    <property type="match status" value="1"/>
</dbReference>
<evidence type="ECO:0000313" key="4">
    <source>
        <dbReference type="Proteomes" id="UP000196158"/>
    </source>
</evidence>
<feature type="chain" id="PRO_5012575530" evidence="2">
    <location>
        <begin position="20"/>
        <end position="210"/>
    </location>
</feature>
<protein>
    <submittedName>
        <fullName evidence="3">Uncharacterized protein</fullName>
    </submittedName>
</protein>
<evidence type="ECO:0000313" key="3">
    <source>
        <dbReference type="EMBL" id="SMN18821.1"/>
    </source>
</evidence>
<keyword evidence="4" id="KW-1185">Reference proteome</keyword>
<dbReference type="STRING" id="1789683.A0A1X7QZP2"/>
<dbReference type="InterPro" id="IPR000992">
    <property type="entry name" value="SRP1_TIP1"/>
</dbReference>
<accession>A0A1X7QZP2</accession>
<feature type="region of interest" description="Disordered" evidence="1">
    <location>
        <begin position="139"/>
        <end position="189"/>
    </location>
</feature>
<dbReference type="Proteomes" id="UP000196158">
    <property type="component" value="Unassembled WGS sequence"/>
</dbReference>
<dbReference type="OrthoDB" id="4069604at2759"/>
<evidence type="ECO:0000256" key="1">
    <source>
        <dbReference type="SAM" id="MobiDB-lite"/>
    </source>
</evidence>
<dbReference type="EMBL" id="FXLY01000002">
    <property type="protein sequence ID" value="SMN18821.1"/>
    <property type="molecule type" value="Genomic_DNA"/>
</dbReference>